<keyword evidence="2 6" id="KW-0694">RNA-binding</keyword>
<dbReference type="InterPro" id="IPR035979">
    <property type="entry name" value="RBD_domain_sf"/>
</dbReference>
<feature type="domain" description="HTH La-type RNA-binding" evidence="8">
    <location>
        <begin position="6"/>
        <end position="95"/>
    </location>
</feature>
<dbReference type="OrthoDB" id="439993at2759"/>
<dbReference type="KEGG" id="blac:94352402"/>
<dbReference type="InterPro" id="IPR036390">
    <property type="entry name" value="WH_DNA-bd_sf"/>
</dbReference>
<reference evidence="9 10" key="1">
    <citation type="journal article" date="2021" name="Genome Biol.">
        <title>AFLAP: assembly-free linkage analysis pipeline using k-mers from genome sequencing data.</title>
        <authorList>
            <person name="Fletcher K."/>
            <person name="Zhang L."/>
            <person name="Gil J."/>
            <person name="Han R."/>
            <person name="Cavanaugh K."/>
            <person name="Michelmore R."/>
        </authorList>
    </citation>
    <scope>NUCLEOTIDE SEQUENCE [LARGE SCALE GENOMIC DNA]</scope>
    <source>
        <strain evidence="9 10">SF5</strain>
    </source>
</reference>
<dbReference type="SUPFAM" id="SSF46785">
    <property type="entry name" value="Winged helix' DNA-binding domain"/>
    <property type="match status" value="1"/>
</dbReference>
<dbReference type="GO" id="GO:0006396">
    <property type="term" value="P:RNA processing"/>
    <property type="evidence" value="ECO:0007669"/>
    <property type="project" value="InterPro"/>
</dbReference>
<evidence type="ECO:0000256" key="6">
    <source>
        <dbReference type="PROSITE-ProRule" id="PRU00332"/>
    </source>
</evidence>
<dbReference type="EMBL" id="SHOA02000016">
    <property type="protein sequence ID" value="TDH68474.1"/>
    <property type="molecule type" value="Genomic_DNA"/>
</dbReference>
<proteinExistence type="predicted"/>
<dbReference type="PROSITE" id="PS50961">
    <property type="entry name" value="HTH_LA"/>
    <property type="match status" value="1"/>
</dbReference>
<dbReference type="Pfam" id="PF00076">
    <property type="entry name" value="RRM_1"/>
    <property type="match status" value="1"/>
</dbReference>
<evidence type="ECO:0008006" key="11">
    <source>
        <dbReference type="Google" id="ProtNLM"/>
    </source>
</evidence>
<dbReference type="InterPro" id="IPR045180">
    <property type="entry name" value="La_dom_prot"/>
</dbReference>
<dbReference type="Gene3D" id="1.10.10.10">
    <property type="entry name" value="Winged helix-like DNA-binding domain superfamily/Winged helix DNA-binding domain"/>
    <property type="match status" value="1"/>
</dbReference>
<dbReference type="InterPro" id="IPR000504">
    <property type="entry name" value="RRM_dom"/>
</dbReference>
<dbReference type="SMART" id="SM00715">
    <property type="entry name" value="LA"/>
    <property type="match status" value="1"/>
</dbReference>
<dbReference type="AlphaFoldDB" id="A0A976IE93"/>
<dbReference type="Pfam" id="PF05383">
    <property type="entry name" value="La"/>
    <property type="match status" value="1"/>
</dbReference>
<dbReference type="GO" id="GO:0003723">
    <property type="term" value="F:RNA binding"/>
    <property type="evidence" value="ECO:0007669"/>
    <property type="project" value="UniProtKB-UniRule"/>
</dbReference>
<name>A0A976IE93_BRELC</name>
<dbReference type="SUPFAM" id="SSF54928">
    <property type="entry name" value="RNA-binding domain, RBD"/>
    <property type="match status" value="1"/>
</dbReference>
<dbReference type="GO" id="GO:0005634">
    <property type="term" value="C:nucleus"/>
    <property type="evidence" value="ECO:0007669"/>
    <property type="project" value="UniProtKB-SubCell"/>
</dbReference>
<gene>
    <name evidence="9" type="ORF">CCR75_008681</name>
</gene>
<dbReference type="CDD" id="cd07323">
    <property type="entry name" value="LAM"/>
    <property type="match status" value="1"/>
</dbReference>
<dbReference type="InterPro" id="IPR002344">
    <property type="entry name" value="Lupus_La"/>
</dbReference>
<evidence type="ECO:0000313" key="10">
    <source>
        <dbReference type="Proteomes" id="UP000294530"/>
    </source>
</evidence>
<dbReference type="SMART" id="SM00360">
    <property type="entry name" value="RRM"/>
    <property type="match status" value="1"/>
</dbReference>
<comment type="subcellular location">
    <subcellularLocation>
        <location evidence="1">Nucleus</location>
    </subcellularLocation>
</comment>
<dbReference type="InterPro" id="IPR006630">
    <property type="entry name" value="La_HTH"/>
</dbReference>
<keyword evidence="3" id="KW-0805">Transcription regulation</keyword>
<evidence type="ECO:0000256" key="2">
    <source>
        <dbReference type="ARBA" id="ARBA00022884"/>
    </source>
</evidence>
<dbReference type="InterPro" id="IPR036388">
    <property type="entry name" value="WH-like_DNA-bd_sf"/>
</dbReference>
<protein>
    <recommendedName>
        <fullName evidence="11">La-related protein 7</fullName>
    </recommendedName>
</protein>
<dbReference type="PRINTS" id="PR00302">
    <property type="entry name" value="LUPUSLA"/>
</dbReference>
<dbReference type="RefSeq" id="XP_067817973.1">
    <property type="nucleotide sequence ID" value="XM_067966731.1"/>
</dbReference>
<dbReference type="GO" id="GO:1990904">
    <property type="term" value="C:ribonucleoprotein complex"/>
    <property type="evidence" value="ECO:0007669"/>
    <property type="project" value="InterPro"/>
</dbReference>
<keyword evidence="5" id="KW-0539">Nucleus</keyword>
<dbReference type="PANTHER" id="PTHR22792">
    <property type="entry name" value="LUPUS LA PROTEIN-RELATED"/>
    <property type="match status" value="1"/>
</dbReference>
<evidence type="ECO:0000256" key="4">
    <source>
        <dbReference type="ARBA" id="ARBA00023163"/>
    </source>
</evidence>
<keyword evidence="4" id="KW-0804">Transcription</keyword>
<dbReference type="GeneID" id="94352402"/>
<evidence type="ECO:0000259" key="8">
    <source>
        <dbReference type="PROSITE" id="PS50961"/>
    </source>
</evidence>
<dbReference type="Proteomes" id="UP000294530">
    <property type="component" value="Unassembled WGS sequence"/>
</dbReference>
<sequence length="255" mass="28650">MVADSTSTRKSLRKQIKRQLEFYLSESNLRQDKFLQKAMDEMGFVPVSVILSFNKLKGLNATERMILDEADKSPMIRVDRVKCCIAPKIFLETSQGDEADARTIYFDNFCATDDHDSLRRVFARFGKVTLVTLPRFRLSKKFKGFGFVEFADQTAAENAAAESLNLDLRGIRVLSKTRWIQMKEDLKRQLTCVDAKVESGKARESASGSSIVGNVTGGDACIGNKKRKLQQTARGDSHLIFTFDKDSDISGNIQL</sequence>
<feature type="domain" description="RRM" evidence="7">
    <location>
        <begin position="102"/>
        <end position="187"/>
    </location>
</feature>
<dbReference type="PROSITE" id="PS50102">
    <property type="entry name" value="RRM"/>
    <property type="match status" value="1"/>
</dbReference>
<organism evidence="9 10">
    <name type="scientific">Bremia lactucae</name>
    <name type="common">Lettuce downy mildew</name>
    <dbReference type="NCBI Taxonomy" id="4779"/>
    <lineage>
        <taxon>Eukaryota</taxon>
        <taxon>Sar</taxon>
        <taxon>Stramenopiles</taxon>
        <taxon>Oomycota</taxon>
        <taxon>Peronosporomycetes</taxon>
        <taxon>Peronosporales</taxon>
        <taxon>Peronosporaceae</taxon>
        <taxon>Bremia</taxon>
    </lineage>
</organism>
<accession>A0A976IE93</accession>
<dbReference type="PANTHER" id="PTHR22792:SF62">
    <property type="entry name" value="LA-RELATED PROTEIN 7"/>
    <property type="match status" value="1"/>
</dbReference>
<dbReference type="Gene3D" id="3.30.70.330">
    <property type="match status" value="1"/>
</dbReference>
<evidence type="ECO:0000256" key="1">
    <source>
        <dbReference type="ARBA" id="ARBA00004123"/>
    </source>
</evidence>
<evidence type="ECO:0000313" key="9">
    <source>
        <dbReference type="EMBL" id="TDH68474.1"/>
    </source>
</evidence>
<evidence type="ECO:0000259" key="7">
    <source>
        <dbReference type="PROSITE" id="PS50102"/>
    </source>
</evidence>
<keyword evidence="10" id="KW-1185">Reference proteome</keyword>
<evidence type="ECO:0000256" key="5">
    <source>
        <dbReference type="ARBA" id="ARBA00023242"/>
    </source>
</evidence>
<dbReference type="InterPro" id="IPR012677">
    <property type="entry name" value="Nucleotide-bd_a/b_plait_sf"/>
</dbReference>
<evidence type="ECO:0000256" key="3">
    <source>
        <dbReference type="ARBA" id="ARBA00023015"/>
    </source>
</evidence>
<comment type="caution">
    <text evidence="9">The sequence shown here is derived from an EMBL/GenBank/DDBJ whole genome shotgun (WGS) entry which is preliminary data.</text>
</comment>